<evidence type="ECO:0000256" key="7">
    <source>
        <dbReference type="SAM" id="MobiDB-lite"/>
    </source>
</evidence>
<sequence>MWRNRNVWIVLSGEFVAGLGLWMSIIANLEFMQQKIPSDFVKSLILFTGLLAGVLIAPWAGRVIDSTSKKKVLMLSGAGRIVSVCFMFAALYFDSVWWMVLFAVTLQMAAAFYFPALQSVIPLVVKESELLALNGVHMNAGTLARILGTTLAGLMLAVMSLKGLYIGSFIAYIALLAATWFLNVPEAGKEAGTSGSERMAKPQISAAAAVNRKEATESLGKEEEASVGEAGDSSDADAAARSGGGFKALLPVLRAQPIVVAVLWLSLVPTLFIGAFNLMIINISELQHDSQIKGLLYAVEGISFIAAGFLVKKLGDGGNPLTRLFAFAALVAAALCLLAFADSRLWSMVSFGLFGLAAGCFFPVASTMFQRHIPKPFHGRFFSFRGMLDRVMFQVVLLGTGLLLDTIGLKRMVIGYGVLSFALIALFFLRGNRAAKAEGVQAEG</sequence>
<organism evidence="9 10">
    <name type="scientific">Paenibacillus flagellatus</name>
    <dbReference type="NCBI Taxonomy" id="2211139"/>
    <lineage>
        <taxon>Bacteria</taxon>
        <taxon>Bacillati</taxon>
        <taxon>Bacillota</taxon>
        <taxon>Bacilli</taxon>
        <taxon>Bacillales</taxon>
        <taxon>Paenibacillaceae</taxon>
        <taxon>Paenibacillus</taxon>
    </lineage>
</organism>
<dbReference type="GO" id="GO:0005886">
    <property type="term" value="C:plasma membrane"/>
    <property type="evidence" value="ECO:0007669"/>
    <property type="project" value="UniProtKB-SubCell"/>
</dbReference>
<feature type="transmembrane region" description="Helical" evidence="8">
    <location>
        <begin position="136"/>
        <end position="158"/>
    </location>
</feature>
<comment type="caution">
    <text evidence="9">The sequence shown here is derived from an EMBL/GenBank/DDBJ whole genome shotgun (WGS) entry which is preliminary data.</text>
</comment>
<dbReference type="AlphaFoldDB" id="A0A2V5KUQ3"/>
<feature type="transmembrane region" description="Helical" evidence="8">
    <location>
        <begin position="7"/>
        <end position="28"/>
    </location>
</feature>
<dbReference type="EMBL" id="QJVJ01000003">
    <property type="protein sequence ID" value="PYI55697.1"/>
    <property type="molecule type" value="Genomic_DNA"/>
</dbReference>
<keyword evidence="10" id="KW-1185">Reference proteome</keyword>
<evidence type="ECO:0000256" key="8">
    <source>
        <dbReference type="SAM" id="Phobius"/>
    </source>
</evidence>
<name>A0A2V5KUQ3_9BACL</name>
<evidence type="ECO:0000256" key="6">
    <source>
        <dbReference type="ARBA" id="ARBA00023136"/>
    </source>
</evidence>
<feature type="transmembrane region" description="Helical" evidence="8">
    <location>
        <begin position="324"/>
        <end position="341"/>
    </location>
</feature>
<keyword evidence="2" id="KW-0813">Transport</keyword>
<evidence type="ECO:0000256" key="5">
    <source>
        <dbReference type="ARBA" id="ARBA00022989"/>
    </source>
</evidence>
<protein>
    <submittedName>
        <fullName evidence="9">MFS transporter</fullName>
    </submittedName>
</protein>
<dbReference type="OrthoDB" id="2381825at2"/>
<proteinExistence type="predicted"/>
<dbReference type="InterPro" id="IPR036259">
    <property type="entry name" value="MFS_trans_sf"/>
</dbReference>
<dbReference type="SUPFAM" id="SSF103473">
    <property type="entry name" value="MFS general substrate transporter"/>
    <property type="match status" value="1"/>
</dbReference>
<keyword evidence="5 8" id="KW-1133">Transmembrane helix</keyword>
<feature type="region of interest" description="Disordered" evidence="7">
    <location>
        <begin position="217"/>
        <end position="238"/>
    </location>
</feature>
<dbReference type="CDD" id="cd06173">
    <property type="entry name" value="MFS_MefA_like"/>
    <property type="match status" value="1"/>
</dbReference>
<evidence type="ECO:0000313" key="9">
    <source>
        <dbReference type="EMBL" id="PYI55697.1"/>
    </source>
</evidence>
<dbReference type="GO" id="GO:0022857">
    <property type="term" value="F:transmembrane transporter activity"/>
    <property type="evidence" value="ECO:0007669"/>
    <property type="project" value="InterPro"/>
</dbReference>
<feature type="transmembrane region" description="Helical" evidence="8">
    <location>
        <begin position="164"/>
        <end position="182"/>
    </location>
</feature>
<keyword evidence="4 8" id="KW-0812">Transmembrane</keyword>
<dbReference type="Pfam" id="PF07690">
    <property type="entry name" value="MFS_1"/>
    <property type="match status" value="1"/>
</dbReference>
<dbReference type="PANTHER" id="PTHR43266:SF7">
    <property type="entry name" value="TRANSPORTER, PUTATIVE-RELATED"/>
    <property type="match status" value="1"/>
</dbReference>
<dbReference type="Proteomes" id="UP000247476">
    <property type="component" value="Unassembled WGS sequence"/>
</dbReference>
<gene>
    <name evidence="9" type="ORF">DLM86_08190</name>
</gene>
<feature type="transmembrane region" description="Helical" evidence="8">
    <location>
        <begin position="258"/>
        <end position="283"/>
    </location>
</feature>
<evidence type="ECO:0000256" key="1">
    <source>
        <dbReference type="ARBA" id="ARBA00004651"/>
    </source>
</evidence>
<keyword evidence="3" id="KW-1003">Cell membrane</keyword>
<feature type="transmembrane region" description="Helical" evidence="8">
    <location>
        <begin position="413"/>
        <end position="429"/>
    </location>
</feature>
<feature type="transmembrane region" description="Helical" evidence="8">
    <location>
        <begin position="40"/>
        <end position="60"/>
    </location>
</feature>
<evidence type="ECO:0000256" key="4">
    <source>
        <dbReference type="ARBA" id="ARBA00022692"/>
    </source>
</evidence>
<keyword evidence="6 8" id="KW-0472">Membrane</keyword>
<feature type="compositionally biased region" description="Low complexity" evidence="7">
    <location>
        <begin position="227"/>
        <end position="238"/>
    </location>
</feature>
<dbReference type="PANTHER" id="PTHR43266">
    <property type="entry name" value="MACROLIDE-EFFLUX PROTEIN"/>
    <property type="match status" value="1"/>
</dbReference>
<evidence type="ECO:0000256" key="3">
    <source>
        <dbReference type="ARBA" id="ARBA00022475"/>
    </source>
</evidence>
<dbReference type="Gene3D" id="1.20.1250.20">
    <property type="entry name" value="MFS general substrate transporter like domains"/>
    <property type="match status" value="1"/>
</dbReference>
<dbReference type="RefSeq" id="WP_110839497.1">
    <property type="nucleotide sequence ID" value="NZ_QJVJ01000003.1"/>
</dbReference>
<evidence type="ECO:0000313" key="10">
    <source>
        <dbReference type="Proteomes" id="UP000247476"/>
    </source>
</evidence>
<reference evidence="9 10" key="1">
    <citation type="submission" date="2018-05" db="EMBL/GenBank/DDBJ databases">
        <title>Paenibacillus flagellatus sp. nov., isolated from selenium mineral soil.</title>
        <authorList>
            <person name="Dai X."/>
        </authorList>
    </citation>
    <scope>NUCLEOTIDE SEQUENCE [LARGE SCALE GENOMIC DNA]</scope>
    <source>
        <strain evidence="9 10">DXL2</strain>
    </source>
</reference>
<dbReference type="InterPro" id="IPR011701">
    <property type="entry name" value="MFS"/>
</dbReference>
<feature type="transmembrane region" description="Helical" evidence="8">
    <location>
        <begin position="347"/>
        <end position="369"/>
    </location>
</feature>
<comment type="subcellular location">
    <subcellularLocation>
        <location evidence="1">Cell membrane</location>
        <topology evidence="1">Multi-pass membrane protein</topology>
    </subcellularLocation>
</comment>
<evidence type="ECO:0000256" key="2">
    <source>
        <dbReference type="ARBA" id="ARBA00022448"/>
    </source>
</evidence>
<accession>A0A2V5KUQ3</accession>
<feature type="transmembrane region" description="Helical" evidence="8">
    <location>
        <begin position="295"/>
        <end position="312"/>
    </location>
</feature>